<dbReference type="InterPro" id="IPR025366">
    <property type="entry name" value="DUF4270"/>
</dbReference>
<sequence>MNYPQKNWNTFQKRVLTVTTIFTRSWQVRKAFIFGVFFSFLAILSACEDPKGVGSDVFVEDIGLLYTDTLTVDASTVLLDSIASYSTSNLLVGRLIDPTLGAVQATAYFQISNLTADTIRSNVDTAGRSNVKWITYPSKNDSIRLILPYSFVQGDTLQNQSFKLYQLASTATLDPTVVYYNNSTAPALNPTPIGQLNNVKIRPIRDKRVIQGTTGKFDSLRIPITEPSFVKFLESQRDIAKTEALVGTGFKEIVRGLALVSESNNNAAIVGFSSGGVQMQLYYHYKYTYTVRNTANTLDSTVTVDTTKSNNFYVAITNADGTSFNARYNKITPTRTGTTISKLTKATDILPSSQTNNEAYLQSGTGVGIKVKFPNLLKLKNNKDIAINKALLILEPKGNPAGYTYPSDLILVETTPANRPLRTTTTGEGSFSFVLGEGTTTSYASRTNEYSFNVTSSLQNILAGRKNNNGWMITPTLFATNSTTGARGPVLGKSVLNPDVTRAIFDRNNIKLKVYYTYVTK</sequence>
<dbReference type="Pfam" id="PF14092">
    <property type="entry name" value="DUF4270"/>
    <property type="match status" value="1"/>
</dbReference>
<accession>A0ABU5QRA9</accession>
<proteinExistence type="predicted"/>
<gene>
    <name evidence="1" type="ORF">VB264_15920</name>
</gene>
<reference evidence="1 2" key="1">
    <citation type="submission" date="2023-12" db="EMBL/GenBank/DDBJ databases">
        <title>Novel species of the genus Arcicella isolated from rivers.</title>
        <authorList>
            <person name="Lu H."/>
        </authorList>
    </citation>
    <scope>NUCLEOTIDE SEQUENCE [LARGE SCALE GENOMIC DNA]</scope>
    <source>
        <strain evidence="1 2">LMG 21963</strain>
    </source>
</reference>
<evidence type="ECO:0000313" key="1">
    <source>
        <dbReference type="EMBL" id="MEA5259285.1"/>
    </source>
</evidence>
<dbReference type="Proteomes" id="UP001304671">
    <property type="component" value="Unassembled WGS sequence"/>
</dbReference>
<name>A0ABU5QRA9_9BACT</name>
<dbReference type="EMBL" id="JAYFUL010000028">
    <property type="protein sequence ID" value="MEA5259285.1"/>
    <property type="molecule type" value="Genomic_DNA"/>
</dbReference>
<dbReference type="RefSeq" id="WP_323250791.1">
    <property type="nucleotide sequence ID" value="NZ_JAYFUL010000028.1"/>
</dbReference>
<evidence type="ECO:0000313" key="2">
    <source>
        <dbReference type="Proteomes" id="UP001304671"/>
    </source>
</evidence>
<keyword evidence="2" id="KW-1185">Reference proteome</keyword>
<comment type="caution">
    <text evidence="1">The sequence shown here is derived from an EMBL/GenBank/DDBJ whole genome shotgun (WGS) entry which is preliminary data.</text>
</comment>
<protein>
    <submittedName>
        <fullName evidence="1">DUF4270 family protein</fullName>
    </submittedName>
</protein>
<organism evidence="1 2">
    <name type="scientific">Arcicella aquatica</name>
    <dbReference type="NCBI Taxonomy" id="217141"/>
    <lineage>
        <taxon>Bacteria</taxon>
        <taxon>Pseudomonadati</taxon>
        <taxon>Bacteroidota</taxon>
        <taxon>Cytophagia</taxon>
        <taxon>Cytophagales</taxon>
        <taxon>Flectobacillaceae</taxon>
        <taxon>Arcicella</taxon>
    </lineage>
</organism>